<dbReference type="AlphaFoldDB" id="A0A401NPI7"/>
<sequence length="81" mass="8835">MVLQRCGPCCTLETAGGATRRRFGACAVGSRSRGARGPDSEAEIWSAVRRRQYMDVAGRNGVICPSLTVLENIVMAQYRED</sequence>
<protein>
    <submittedName>
        <fullName evidence="1">Uncharacterized protein</fullName>
    </submittedName>
</protein>
<comment type="caution">
    <text evidence="1">The sequence shown here is derived from an EMBL/GenBank/DDBJ whole genome shotgun (WGS) entry which is preliminary data.</text>
</comment>
<dbReference type="EMBL" id="BFAA01002606">
    <property type="protein sequence ID" value="GCB62774.1"/>
    <property type="molecule type" value="Genomic_DNA"/>
</dbReference>
<evidence type="ECO:0000313" key="1">
    <source>
        <dbReference type="EMBL" id="GCB62774.1"/>
    </source>
</evidence>
<name>A0A401NPI7_SCYTO</name>
<organism evidence="1 2">
    <name type="scientific">Scyliorhinus torazame</name>
    <name type="common">Cloudy catshark</name>
    <name type="synonym">Catulus torazame</name>
    <dbReference type="NCBI Taxonomy" id="75743"/>
    <lineage>
        <taxon>Eukaryota</taxon>
        <taxon>Metazoa</taxon>
        <taxon>Chordata</taxon>
        <taxon>Craniata</taxon>
        <taxon>Vertebrata</taxon>
        <taxon>Chondrichthyes</taxon>
        <taxon>Elasmobranchii</taxon>
        <taxon>Galeomorphii</taxon>
        <taxon>Galeoidea</taxon>
        <taxon>Carcharhiniformes</taxon>
        <taxon>Scyliorhinidae</taxon>
        <taxon>Scyliorhinus</taxon>
    </lineage>
</organism>
<accession>A0A401NPI7</accession>
<proteinExistence type="predicted"/>
<keyword evidence="2" id="KW-1185">Reference proteome</keyword>
<evidence type="ECO:0000313" key="2">
    <source>
        <dbReference type="Proteomes" id="UP000288216"/>
    </source>
</evidence>
<dbReference type="Proteomes" id="UP000288216">
    <property type="component" value="Unassembled WGS sequence"/>
</dbReference>
<reference evidence="1 2" key="1">
    <citation type="journal article" date="2018" name="Nat. Ecol. Evol.">
        <title>Shark genomes provide insights into elasmobranch evolution and the origin of vertebrates.</title>
        <authorList>
            <person name="Hara Y"/>
            <person name="Yamaguchi K"/>
            <person name="Onimaru K"/>
            <person name="Kadota M"/>
            <person name="Koyanagi M"/>
            <person name="Keeley SD"/>
            <person name="Tatsumi K"/>
            <person name="Tanaka K"/>
            <person name="Motone F"/>
            <person name="Kageyama Y"/>
            <person name="Nozu R"/>
            <person name="Adachi N"/>
            <person name="Nishimura O"/>
            <person name="Nakagawa R"/>
            <person name="Tanegashima C"/>
            <person name="Kiyatake I"/>
            <person name="Matsumoto R"/>
            <person name="Murakumo K"/>
            <person name="Nishida K"/>
            <person name="Terakita A"/>
            <person name="Kuratani S"/>
            <person name="Sato K"/>
            <person name="Hyodo S Kuraku.S."/>
        </authorList>
    </citation>
    <scope>NUCLEOTIDE SEQUENCE [LARGE SCALE GENOMIC DNA]</scope>
</reference>
<gene>
    <name evidence="1" type="ORF">scyTo_0007280</name>
</gene>